<evidence type="ECO:0000313" key="4">
    <source>
        <dbReference type="Proteomes" id="UP000316988"/>
    </source>
</evidence>
<dbReference type="PANTHER" id="PTHR43198:SF2">
    <property type="entry name" value="SI:CH1073-67J19.1-RELATED"/>
    <property type="match status" value="1"/>
</dbReference>
<comment type="caution">
    <text evidence="3">The sequence shown here is derived from an EMBL/GenBank/DDBJ whole genome shotgun (WGS) entry which is preliminary data.</text>
</comment>
<dbReference type="InterPro" id="IPR050967">
    <property type="entry name" value="Thiamine_Salvage_TenA"/>
</dbReference>
<dbReference type="SUPFAM" id="SSF48613">
    <property type="entry name" value="Heme oxygenase-like"/>
    <property type="match status" value="1"/>
</dbReference>
<reference evidence="3 4" key="1">
    <citation type="submission" date="2019-07" db="EMBL/GenBank/DDBJ databases">
        <authorList>
            <person name="Zhao L.H."/>
        </authorList>
    </citation>
    <scope>NUCLEOTIDE SEQUENCE [LARGE SCALE GENOMIC DNA]</scope>
    <source>
        <strain evidence="3 4">Co35</strain>
    </source>
</reference>
<evidence type="ECO:0000313" key="3">
    <source>
        <dbReference type="EMBL" id="TSD65485.1"/>
    </source>
</evidence>
<gene>
    <name evidence="3" type="ORF">FNM00_03405</name>
</gene>
<dbReference type="RefSeq" id="WP_143911608.1">
    <property type="nucleotide sequence ID" value="NZ_VLNT01000002.1"/>
</dbReference>
<proteinExistence type="predicted"/>
<dbReference type="OrthoDB" id="34166at2"/>
<dbReference type="Pfam" id="PF03070">
    <property type="entry name" value="TENA_THI-4"/>
    <property type="match status" value="1"/>
</dbReference>
<dbReference type="InterPro" id="IPR004305">
    <property type="entry name" value="Thiaminase-2/PQQC"/>
</dbReference>
<organism evidence="3 4">
    <name type="scientific">Aeromicrobium piscarium</name>
    <dbReference type="NCBI Taxonomy" id="2590901"/>
    <lineage>
        <taxon>Bacteria</taxon>
        <taxon>Bacillati</taxon>
        <taxon>Actinomycetota</taxon>
        <taxon>Actinomycetes</taxon>
        <taxon>Propionibacteriales</taxon>
        <taxon>Nocardioidaceae</taxon>
        <taxon>Aeromicrobium</taxon>
    </lineage>
</organism>
<comment type="pathway">
    <text evidence="1">Cofactor biosynthesis; thiamine diphosphate biosynthesis.</text>
</comment>
<evidence type="ECO:0000256" key="1">
    <source>
        <dbReference type="ARBA" id="ARBA00004948"/>
    </source>
</evidence>
<dbReference type="Gene3D" id="1.20.910.10">
    <property type="entry name" value="Heme oxygenase-like"/>
    <property type="match status" value="1"/>
</dbReference>
<dbReference type="CDD" id="cd19365">
    <property type="entry name" value="TenA_C-like"/>
    <property type="match status" value="1"/>
</dbReference>
<dbReference type="GO" id="GO:0005829">
    <property type="term" value="C:cytosol"/>
    <property type="evidence" value="ECO:0007669"/>
    <property type="project" value="TreeGrafter"/>
</dbReference>
<dbReference type="PANTHER" id="PTHR43198">
    <property type="entry name" value="BIFUNCTIONAL TH2 PROTEIN"/>
    <property type="match status" value="1"/>
</dbReference>
<dbReference type="InterPro" id="IPR016084">
    <property type="entry name" value="Haem_Oase-like_multi-hlx"/>
</dbReference>
<sequence length="207" mass="22602">MSFSERAWHEVADVVAQIMDHPFVRGLADGTLPSATFERYLRDDAHYLDRYGRVLATLAARAPMTADVGAMAEFAAGAAVAERELHETVVGTALATSPPSAACDAYTGFLISTATRQPASVGLAAVLPCFRVYAHVGETLAAAAHPDHPYLPWLEQYGDPGFAEATRRCEAIADRWAELDPSTIPDMHDAYSRATRYELAFWESAWR</sequence>
<protein>
    <submittedName>
        <fullName evidence="3">Thiaminase II</fullName>
    </submittedName>
</protein>
<dbReference type="Proteomes" id="UP000316988">
    <property type="component" value="Unassembled WGS sequence"/>
</dbReference>
<accession>A0A554SGK9</accession>
<dbReference type="AlphaFoldDB" id="A0A554SGK9"/>
<feature type="domain" description="Thiaminase-2/PQQC" evidence="2">
    <location>
        <begin position="9"/>
        <end position="207"/>
    </location>
</feature>
<evidence type="ECO:0000259" key="2">
    <source>
        <dbReference type="Pfam" id="PF03070"/>
    </source>
</evidence>
<name>A0A554SGK9_9ACTN</name>
<keyword evidence="4" id="KW-1185">Reference proteome</keyword>
<dbReference type="EMBL" id="VLNT01000002">
    <property type="protein sequence ID" value="TSD65485.1"/>
    <property type="molecule type" value="Genomic_DNA"/>
</dbReference>